<dbReference type="Gene3D" id="3.30.420.10">
    <property type="entry name" value="Ribonuclease H-like superfamily/Ribonuclease H"/>
    <property type="match status" value="1"/>
</dbReference>
<organism evidence="3">
    <name type="scientific">Pseudomonas sp. 13.2</name>
    <dbReference type="NCBI Taxonomy" id="3144665"/>
    <lineage>
        <taxon>Bacteria</taxon>
        <taxon>Pseudomonadati</taxon>
        <taxon>Pseudomonadota</taxon>
        <taxon>Gammaproteobacteria</taxon>
        <taxon>Pseudomonadales</taxon>
        <taxon>Pseudomonadaceae</taxon>
        <taxon>Pseudomonas</taxon>
    </lineage>
</organism>
<evidence type="ECO:0000256" key="1">
    <source>
        <dbReference type="SAM" id="MobiDB-lite"/>
    </source>
</evidence>
<dbReference type="InterPro" id="IPR036397">
    <property type="entry name" value="RNaseH_sf"/>
</dbReference>
<sequence length="535" mass="60277">MASHREHGFGALSEDEPIPVTEASSAAEVEAKRRTEIIAKHCAKVDPLPKSQALEELGVGETVFYKIKRIYKANPHWRAQLAGRDGRRPGEKRIDPEGDEIIFDVFKTHRKGYGANDAEAIDEIELQCKDRNKRPPSRTTVWRRWHELSARDRLKATDGPEAAQAKFGHYQTPTVGEFYPGRINDIDHTPLDCHGMDSETGMGLGMAHLTLVRDRDTEGLMGFALLYGAPKRACISAAIYMALRPKTDLLAKHGMSHPHWPLYGKPGQYVVDHGSDLMAESFRLACEVEEIVHIPRLRPPSGGGIERALGVLNRRLSQTLDGGTASATKKGPGYASDKKAVYTLEALTAIIIAWMCKFNNRKGRDGLSPNQRFERKYGLHDGVVVLPPMVSNPERFVIDILQGHEVTVARNGVVTRDLVYEFGPFKKIVGEKIYIKVYPNNLHRIWGRLGNEWHALWLVNEQTQPLTLAEQKLILKSRFADEDSDRKRLDAQEQLNRVKQEGKVQARAIRRAQEDVAQFYFFAFIGLTFKKYTGV</sequence>
<gene>
    <name evidence="3" type="ORF">ABH853_00565</name>
</gene>
<feature type="region of interest" description="Disordered" evidence="1">
    <location>
        <begin position="1"/>
        <end position="27"/>
    </location>
</feature>
<feature type="domain" description="Integrase catalytic" evidence="2">
    <location>
        <begin position="186"/>
        <end position="377"/>
    </location>
</feature>
<dbReference type="GO" id="GO:0015074">
    <property type="term" value="P:DNA integration"/>
    <property type="evidence" value="ECO:0007669"/>
    <property type="project" value="InterPro"/>
</dbReference>
<dbReference type="EMBL" id="CP157179">
    <property type="protein sequence ID" value="XBG31918.1"/>
    <property type="molecule type" value="Genomic_DNA"/>
</dbReference>
<accession>A0AAU7BHF7</accession>
<evidence type="ECO:0000313" key="3">
    <source>
        <dbReference type="EMBL" id="XBG31918.1"/>
    </source>
</evidence>
<dbReference type="AlphaFoldDB" id="A0AAU7BHF7"/>
<proteinExistence type="predicted"/>
<dbReference type="GO" id="GO:0003676">
    <property type="term" value="F:nucleic acid binding"/>
    <property type="evidence" value="ECO:0007669"/>
    <property type="project" value="InterPro"/>
</dbReference>
<name>A0AAU7BHF7_9PSED</name>
<protein>
    <submittedName>
        <fullName evidence="3">Integrase</fullName>
    </submittedName>
</protein>
<evidence type="ECO:0000259" key="2">
    <source>
        <dbReference type="PROSITE" id="PS50994"/>
    </source>
</evidence>
<dbReference type="InterPro" id="IPR001584">
    <property type="entry name" value="Integrase_cat-core"/>
</dbReference>
<dbReference type="PROSITE" id="PS50994">
    <property type="entry name" value="INTEGRASE"/>
    <property type="match status" value="1"/>
</dbReference>
<reference evidence="3" key="1">
    <citation type="journal article" date="2019" name="Microbiol. Resour. Announc.">
        <title>Draft Genome Sequences of Five Environmental Bacterial Isolates That Degrade Polyethylene Terephthalate Plastic.</title>
        <authorList>
            <person name="Leon-Zayas R."/>
            <person name="Roberts C."/>
            <person name="Vague M."/>
            <person name="Mellies J.L."/>
        </authorList>
    </citation>
    <scope>NUCLEOTIDE SEQUENCE</scope>
    <source>
        <strain evidence="3">13.2</strain>
    </source>
</reference>
<reference evidence="3" key="2">
    <citation type="submission" date="2024-05" db="EMBL/GenBank/DDBJ databases">
        <authorList>
            <person name="Mellies J."/>
            <person name="Newton I."/>
        </authorList>
    </citation>
    <scope>NUCLEOTIDE SEQUENCE</scope>
    <source>
        <strain evidence="3">13.2</strain>
    </source>
</reference>